<dbReference type="EMBL" id="MG680945">
    <property type="protein sequence ID" value="AVM81193.1"/>
    <property type="molecule type" value="Genomic_DNA"/>
</dbReference>
<dbReference type="GO" id="GO:0000028">
    <property type="term" value="P:ribosomal small subunit assembly"/>
    <property type="evidence" value="ECO:0007669"/>
    <property type="project" value="TreeGrafter"/>
</dbReference>
<proteinExistence type="inferred from homology"/>
<dbReference type="HAMAP" id="MF_00531">
    <property type="entry name" value="Ribosomal_uS19"/>
    <property type="match status" value="1"/>
</dbReference>
<dbReference type="GO" id="GO:0006412">
    <property type="term" value="P:translation"/>
    <property type="evidence" value="ECO:0007669"/>
    <property type="project" value="InterPro"/>
</dbReference>
<dbReference type="RefSeq" id="YP_009476700.1">
    <property type="nucleotide sequence ID" value="NC_037453.1"/>
</dbReference>
<organism evidence="5">
    <name type="scientific">Proteomonas sulcata</name>
    <dbReference type="NCBI Taxonomy" id="77928"/>
    <lineage>
        <taxon>Eukaryota</taxon>
        <taxon>Cryptophyceae</taxon>
        <taxon>Pyrenomonadales</taxon>
        <taxon>Geminigeraceae</taxon>
        <taxon>Proteomonas</taxon>
    </lineage>
</organism>
<name>A0A2P1G8D0_9CRYP</name>
<protein>
    <submittedName>
        <fullName evidence="5">Ribosomal protein S19</fullName>
    </submittedName>
</protein>
<keyword evidence="2 4" id="KW-0689">Ribosomal protein</keyword>
<geneLocation type="mitochondrion" evidence="5"/>
<dbReference type="InterPro" id="IPR023575">
    <property type="entry name" value="Ribosomal_uS19_SF"/>
</dbReference>
<evidence type="ECO:0000256" key="3">
    <source>
        <dbReference type="ARBA" id="ARBA00023274"/>
    </source>
</evidence>
<dbReference type="Gene3D" id="3.30.860.10">
    <property type="entry name" value="30s Ribosomal Protein S19, Chain A"/>
    <property type="match status" value="1"/>
</dbReference>
<keyword evidence="3 4" id="KW-0687">Ribonucleoprotein</keyword>
<dbReference type="PANTHER" id="PTHR11880">
    <property type="entry name" value="RIBOSOMAL PROTEIN S19P FAMILY MEMBER"/>
    <property type="match status" value="1"/>
</dbReference>
<dbReference type="GeneID" id="36493147"/>
<comment type="similarity">
    <text evidence="1 4">Belongs to the universal ribosomal protein uS19 family.</text>
</comment>
<dbReference type="PIRSF" id="PIRSF002144">
    <property type="entry name" value="Ribosomal_S19"/>
    <property type="match status" value="1"/>
</dbReference>
<evidence type="ECO:0000256" key="2">
    <source>
        <dbReference type="ARBA" id="ARBA00022980"/>
    </source>
</evidence>
<dbReference type="PANTHER" id="PTHR11880:SF8">
    <property type="entry name" value="SMALL RIBOSOMAL SUBUNIT PROTEIN US19M"/>
    <property type="match status" value="1"/>
</dbReference>
<dbReference type="GO" id="GO:0005763">
    <property type="term" value="C:mitochondrial small ribosomal subunit"/>
    <property type="evidence" value="ECO:0007669"/>
    <property type="project" value="TreeGrafter"/>
</dbReference>
<evidence type="ECO:0000256" key="1">
    <source>
        <dbReference type="ARBA" id="ARBA00007345"/>
    </source>
</evidence>
<sequence length="77" mass="8826">MRSTWKGPFFDLNQIKKTETKWIQTASRKSVIFPSFIGLSFNISNGKNLMNITVTEAMVGHKFGEFIITKKISTKKK</sequence>
<dbReference type="InterPro" id="IPR002222">
    <property type="entry name" value="Ribosomal_uS19"/>
</dbReference>
<dbReference type="AlphaFoldDB" id="A0A2P1G8D0"/>
<dbReference type="GO" id="GO:0003723">
    <property type="term" value="F:RNA binding"/>
    <property type="evidence" value="ECO:0007669"/>
    <property type="project" value="InterPro"/>
</dbReference>
<dbReference type="Pfam" id="PF00203">
    <property type="entry name" value="Ribosomal_S19"/>
    <property type="match status" value="1"/>
</dbReference>
<dbReference type="PRINTS" id="PR00975">
    <property type="entry name" value="RIBOSOMALS19"/>
</dbReference>
<reference evidence="5" key="1">
    <citation type="journal article" date="2018" name="BMC Genomics">
        <title>Comparative mitochondrial genomics of cryptophyte algae: gene shuffling and dynamic mobile genetic elements.</title>
        <authorList>
            <person name="Kim J.I."/>
            <person name="Yoon H.S."/>
            <person name="Yi G."/>
            <person name="Shin W."/>
            <person name="Archibald J.M."/>
        </authorList>
    </citation>
    <scope>NUCLEOTIDE SEQUENCE</scope>
    <source>
        <strain evidence="5">CCMP705</strain>
    </source>
</reference>
<evidence type="ECO:0000256" key="4">
    <source>
        <dbReference type="RuleBase" id="RU003485"/>
    </source>
</evidence>
<dbReference type="SUPFAM" id="SSF54570">
    <property type="entry name" value="Ribosomal protein S19"/>
    <property type="match status" value="1"/>
</dbReference>
<accession>A0A2P1G8D0</accession>
<dbReference type="InterPro" id="IPR020934">
    <property type="entry name" value="Ribosomal_uS19_CS"/>
</dbReference>
<dbReference type="PROSITE" id="PS00323">
    <property type="entry name" value="RIBOSOMAL_S19"/>
    <property type="match status" value="1"/>
</dbReference>
<dbReference type="GO" id="GO:0003735">
    <property type="term" value="F:structural constituent of ribosome"/>
    <property type="evidence" value="ECO:0007669"/>
    <property type="project" value="InterPro"/>
</dbReference>
<keyword evidence="5" id="KW-0496">Mitochondrion</keyword>
<gene>
    <name evidence="5" type="primary">rps19</name>
    <name evidence="5" type="ORF">PsulMt_p017</name>
</gene>
<evidence type="ECO:0000313" key="5">
    <source>
        <dbReference type="EMBL" id="AVM81193.1"/>
    </source>
</evidence>